<dbReference type="InterPro" id="IPR025459">
    <property type="entry name" value="DUF4279"/>
</dbReference>
<organism evidence="1 2">
    <name type="scientific">Sphingobacterium thalpophilum</name>
    <dbReference type="NCBI Taxonomy" id="259"/>
    <lineage>
        <taxon>Bacteria</taxon>
        <taxon>Pseudomonadati</taxon>
        <taxon>Bacteroidota</taxon>
        <taxon>Sphingobacteriia</taxon>
        <taxon>Sphingobacteriales</taxon>
        <taxon>Sphingobacteriaceae</taxon>
        <taxon>Sphingobacterium</taxon>
    </lineage>
</organism>
<gene>
    <name evidence="1" type="ORF">NCTC11429_04654</name>
</gene>
<accession>A0A4U9W277</accession>
<proteinExistence type="predicted"/>
<protein>
    <recommendedName>
        <fullName evidence="3">DUF4279 domain-containing protein</fullName>
    </recommendedName>
</protein>
<reference evidence="1 2" key="1">
    <citation type="submission" date="2019-05" db="EMBL/GenBank/DDBJ databases">
        <authorList>
            <consortium name="Pathogen Informatics"/>
        </authorList>
    </citation>
    <scope>NUCLEOTIDE SEQUENCE [LARGE SCALE GENOMIC DNA]</scope>
    <source>
        <strain evidence="1 2">NCTC11429</strain>
    </source>
</reference>
<dbReference type="Pfam" id="PF14106">
    <property type="entry name" value="DUF4279"/>
    <property type="match status" value="1"/>
</dbReference>
<dbReference type="GeneID" id="78465229"/>
<dbReference type="KEGG" id="stha:NCTC11429_04654"/>
<sequence length="147" mass="17120">MKGDYFIYKTYCELVIVSNEISPNYITDNLGVVPTRSFQKGERSVSKHSGSTIIKPHNLWASKSVTTELEEESISQHIDYFRSIFFSKIDLLKKYKEDNRFDVTFWVWIETDNAGIGLGLNEDELDFLNKITNRMSFSITCNRIEEE</sequence>
<dbReference type="STRING" id="1123265.GCA_000686625_05179"/>
<dbReference type="AlphaFoldDB" id="A0A4U9W277"/>
<name>A0A4U9W277_9SPHI</name>
<evidence type="ECO:0000313" key="1">
    <source>
        <dbReference type="EMBL" id="VTR52744.1"/>
    </source>
</evidence>
<dbReference type="Proteomes" id="UP000308196">
    <property type="component" value="Chromosome"/>
</dbReference>
<dbReference type="EMBL" id="LR590484">
    <property type="protein sequence ID" value="VTR52744.1"/>
    <property type="molecule type" value="Genomic_DNA"/>
</dbReference>
<evidence type="ECO:0000313" key="2">
    <source>
        <dbReference type="Proteomes" id="UP000308196"/>
    </source>
</evidence>
<evidence type="ECO:0008006" key="3">
    <source>
        <dbReference type="Google" id="ProtNLM"/>
    </source>
</evidence>
<dbReference type="RefSeq" id="WP_028071689.1">
    <property type="nucleotide sequence ID" value="NZ_JBCNLX010000100.1"/>
</dbReference>